<protein>
    <submittedName>
        <fullName evidence="2">Uncharacterized protein</fullName>
    </submittedName>
</protein>
<proteinExistence type="predicted"/>
<feature type="region of interest" description="Disordered" evidence="1">
    <location>
        <begin position="1"/>
        <end position="75"/>
    </location>
</feature>
<sequence length="213" mass="23700">MAKVVLPTMSSNEEGGNSPTHSSGSRQSDSTPRNDQPVPADPVNGDDTSSTENSDGNFNTKDFAPIDERELQNVRGPLREYKATITDTKILSRFENEQAPNIRRQALHEGKSVSNARNYGPRELDKGTIASPERTITVFIPLATQTASTQRFSKVLYQPDKDKAEVRQLLPWDVGNHIQIPGNSRIVVEEGPVCFDMVQYDWEPAKSQESKDE</sequence>
<dbReference type="EMBL" id="JAAOAQ010000124">
    <property type="protein sequence ID" value="KAF5565946.1"/>
    <property type="molecule type" value="Genomic_DNA"/>
</dbReference>
<name>A0A8H5K4I7_9HYPO</name>
<comment type="caution">
    <text evidence="2">The sequence shown here is derived from an EMBL/GenBank/DDBJ whole genome shotgun (WGS) entry which is preliminary data.</text>
</comment>
<evidence type="ECO:0000313" key="3">
    <source>
        <dbReference type="Proteomes" id="UP000582016"/>
    </source>
</evidence>
<dbReference type="AlphaFoldDB" id="A0A8H5K4I7"/>
<feature type="compositionally biased region" description="Basic and acidic residues" evidence="1">
    <location>
        <begin position="64"/>
        <end position="75"/>
    </location>
</feature>
<evidence type="ECO:0000313" key="2">
    <source>
        <dbReference type="EMBL" id="KAF5565946.1"/>
    </source>
</evidence>
<keyword evidence="3" id="KW-1185">Reference proteome</keyword>
<feature type="compositionally biased region" description="Polar residues" evidence="1">
    <location>
        <begin position="46"/>
        <end position="60"/>
    </location>
</feature>
<dbReference type="Proteomes" id="UP000582016">
    <property type="component" value="Unassembled WGS sequence"/>
</dbReference>
<organism evidence="2 3">
    <name type="scientific">Fusarium phyllophilum</name>
    <dbReference type="NCBI Taxonomy" id="47803"/>
    <lineage>
        <taxon>Eukaryota</taxon>
        <taxon>Fungi</taxon>
        <taxon>Dikarya</taxon>
        <taxon>Ascomycota</taxon>
        <taxon>Pezizomycotina</taxon>
        <taxon>Sordariomycetes</taxon>
        <taxon>Hypocreomycetidae</taxon>
        <taxon>Hypocreales</taxon>
        <taxon>Nectriaceae</taxon>
        <taxon>Fusarium</taxon>
        <taxon>Fusarium fujikuroi species complex</taxon>
    </lineage>
</organism>
<gene>
    <name evidence="2" type="ORF">FPHYL_3986</name>
</gene>
<feature type="compositionally biased region" description="Polar residues" evidence="1">
    <location>
        <begin position="8"/>
        <end position="34"/>
    </location>
</feature>
<evidence type="ECO:0000256" key="1">
    <source>
        <dbReference type="SAM" id="MobiDB-lite"/>
    </source>
</evidence>
<dbReference type="OrthoDB" id="4990927at2759"/>
<reference evidence="2 3" key="1">
    <citation type="submission" date="2020-05" db="EMBL/GenBank/DDBJ databases">
        <title>Identification and distribution of gene clusters putatively required for synthesis of sphingolipid metabolism inhibitors in phylogenetically diverse species of the filamentous fungus Fusarium.</title>
        <authorList>
            <person name="Kim H.-S."/>
            <person name="Busman M."/>
            <person name="Brown D.W."/>
            <person name="Divon H."/>
            <person name="Uhlig S."/>
            <person name="Proctor R.H."/>
        </authorList>
    </citation>
    <scope>NUCLEOTIDE SEQUENCE [LARGE SCALE GENOMIC DNA]</scope>
    <source>
        <strain evidence="2 3">NRRL 13617</strain>
    </source>
</reference>
<accession>A0A8H5K4I7</accession>